<dbReference type="EMBL" id="VJZC01000086">
    <property type="protein sequence ID" value="MPY58459.1"/>
    <property type="molecule type" value="Genomic_DNA"/>
</dbReference>
<reference evidence="2 3" key="1">
    <citation type="submission" date="2019-07" db="EMBL/GenBank/DDBJ databases">
        <title>New species of Amycolatopsis and Streptomyces.</title>
        <authorList>
            <person name="Duangmal K."/>
            <person name="Teo W.F.A."/>
            <person name="Lipun K."/>
        </authorList>
    </citation>
    <scope>NUCLEOTIDE SEQUENCE [LARGE SCALE GENOMIC DNA]</scope>
    <source>
        <strain evidence="2 3">NBRC 106415</strain>
    </source>
</reference>
<dbReference type="Gene3D" id="2.60.120.460">
    <property type="entry name" value="YjbQ-like"/>
    <property type="match status" value="1"/>
</dbReference>
<sequence>MSDAFTTRVLNVASGSRETVVDLTHECEEFLREAAAGRGGLLNVFVPHATAGVALIETGAGSDDDLLAALHSLLPADDRWQHRHGSPGHGRDHVLPAFVAPHATLPVVDGRLELGTWQSVCLVDTNRDNADRKVRLSFLAGS</sequence>
<dbReference type="OrthoDB" id="9801725at2"/>
<evidence type="ECO:0000256" key="1">
    <source>
        <dbReference type="ARBA" id="ARBA00005534"/>
    </source>
</evidence>
<dbReference type="PANTHER" id="PTHR30615:SF8">
    <property type="entry name" value="UPF0047 PROTEIN C4A8.02C"/>
    <property type="match status" value="1"/>
</dbReference>
<name>A0A5N8XG92_9ACTN</name>
<dbReference type="Pfam" id="PF01894">
    <property type="entry name" value="YjbQ"/>
    <property type="match status" value="1"/>
</dbReference>
<dbReference type="InterPro" id="IPR001602">
    <property type="entry name" value="UPF0047_YjbQ-like"/>
</dbReference>
<dbReference type="Proteomes" id="UP000400924">
    <property type="component" value="Unassembled WGS sequence"/>
</dbReference>
<dbReference type="PANTHER" id="PTHR30615">
    <property type="entry name" value="UNCHARACTERIZED PROTEIN YJBQ-RELATED"/>
    <property type="match status" value="1"/>
</dbReference>
<gene>
    <name evidence="2" type="ORF">FNH08_15165</name>
</gene>
<dbReference type="RefSeq" id="WP_152772004.1">
    <property type="nucleotide sequence ID" value="NZ_VJZC01000086.1"/>
</dbReference>
<comment type="caution">
    <text evidence="2">The sequence shown here is derived from an EMBL/GenBank/DDBJ whole genome shotgun (WGS) entry which is preliminary data.</text>
</comment>
<evidence type="ECO:0000313" key="3">
    <source>
        <dbReference type="Proteomes" id="UP000400924"/>
    </source>
</evidence>
<evidence type="ECO:0000313" key="2">
    <source>
        <dbReference type="EMBL" id="MPY58459.1"/>
    </source>
</evidence>
<keyword evidence="3" id="KW-1185">Reference proteome</keyword>
<proteinExistence type="inferred from homology"/>
<comment type="similarity">
    <text evidence="1">Belongs to the UPF0047 family.</text>
</comment>
<accession>A0A5N8XG92</accession>
<dbReference type="InterPro" id="IPR035917">
    <property type="entry name" value="YjbQ-like_sf"/>
</dbReference>
<dbReference type="SUPFAM" id="SSF111038">
    <property type="entry name" value="YjbQ-like"/>
    <property type="match status" value="1"/>
</dbReference>
<protein>
    <submittedName>
        <fullName evidence="2">YjbQ family protein</fullName>
    </submittedName>
</protein>
<dbReference type="PIRSF" id="PIRSF004681">
    <property type="entry name" value="UCP004681"/>
    <property type="match status" value="1"/>
</dbReference>
<organism evidence="2 3">
    <name type="scientific">Streptomyces spongiae</name>
    <dbReference type="NCBI Taxonomy" id="565072"/>
    <lineage>
        <taxon>Bacteria</taxon>
        <taxon>Bacillati</taxon>
        <taxon>Actinomycetota</taxon>
        <taxon>Actinomycetes</taxon>
        <taxon>Kitasatosporales</taxon>
        <taxon>Streptomycetaceae</taxon>
        <taxon>Streptomyces</taxon>
    </lineage>
</organism>
<dbReference type="AlphaFoldDB" id="A0A5N8XG92"/>